<dbReference type="PANTHER" id="PTHR24345:SF0">
    <property type="entry name" value="CELL CYCLE SERINE_THREONINE-PROTEIN KINASE CDC5_MSD2"/>
    <property type="match status" value="1"/>
</dbReference>
<dbReference type="InterPro" id="IPR017441">
    <property type="entry name" value="Protein_kinase_ATP_BS"/>
</dbReference>
<dbReference type="InterPro" id="IPR008271">
    <property type="entry name" value="Ser/Thr_kinase_AS"/>
</dbReference>
<keyword evidence="5 6" id="KW-0067">ATP-binding</keyword>
<dbReference type="InterPro" id="IPR000719">
    <property type="entry name" value="Prot_kinase_dom"/>
</dbReference>
<reference evidence="9 10" key="1">
    <citation type="submission" date="2024-04" db="EMBL/GenBank/DDBJ databases">
        <title>Tritrichomonas musculus Genome.</title>
        <authorList>
            <person name="Alves-Ferreira E."/>
            <person name="Grigg M."/>
            <person name="Lorenzi H."/>
            <person name="Galac M."/>
        </authorList>
    </citation>
    <scope>NUCLEOTIDE SEQUENCE [LARGE SCALE GENOMIC DNA]</scope>
    <source>
        <strain evidence="9 10">EAF2021</strain>
    </source>
</reference>
<protein>
    <recommendedName>
        <fullName evidence="8">Protein kinase domain-containing protein</fullName>
    </recommendedName>
</protein>
<evidence type="ECO:0000313" key="10">
    <source>
        <dbReference type="Proteomes" id="UP001470230"/>
    </source>
</evidence>
<evidence type="ECO:0000256" key="2">
    <source>
        <dbReference type="ARBA" id="ARBA00022679"/>
    </source>
</evidence>
<evidence type="ECO:0000256" key="6">
    <source>
        <dbReference type="PROSITE-ProRule" id="PRU10141"/>
    </source>
</evidence>
<comment type="caution">
    <text evidence="9">The sequence shown here is derived from an EMBL/GenBank/DDBJ whole genome shotgun (WGS) entry which is preliminary data.</text>
</comment>
<evidence type="ECO:0000256" key="7">
    <source>
        <dbReference type="RuleBase" id="RU000304"/>
    </source>
</evidence>
<keyword evidence="1 7" id="KW-0723">Serine/threonine-protein kinase</keyword>
<dbReference type="PIRSF" id="PIRSF000654">
    <property type="entry name" value="Integrin-linked_kinase"/>
    <property type="match status" value="1"/>
</dbReference>
<feature type="binding site" evidence="6">
    <location>
        <position position="53"/>
    </location>
    <ligand>
        <name>ATP</name>
        <dbReference type="ChEBI" id="CHEBI:30616"/>
    </ligand>
</feature>
<organism evidence="9 10">
    <name type="scientific">Tritrichomonas musculus</name>
    <dbReference type="NCBI Taxonomy" id="1915356"/>
    <lineage>
        <taxon>Eukaryota</taxon>
        <taxon>Metamonada</taxon>
        <taxon>Parabasalia</taxon>
        <taxon>Tritrichomonadida</taxon>
        <taxon>Tritrichomonadidae</taxon>
        <taxon>Tritrichomonas</taxon>
    </lineage>
</organism>
<proteinExistence type="inferred from homology"/>
<dbReference type="InterPro" id="IPR011009">
    <property type="entry name" value="Kinase-like_dom_sf"/>
</dbReference>
<gene>
    <name evidence="9" type="ORF">M9Y10_018006</name>
</gene>
<dbReference type="EMBL" id="JAPFFF010000023">
    <property type="protein sequence ID" value="KAK8853008.1"/>
    <property type="molecule type" value="Genomic_DNA"/>
</dbReference>
<evidence type="ECO:0000256" key="3">
    <source>
        <dbReference type="ARBA" id="ARBA00022741"/>
    </source>
</evidence>
<name>A0ABR2HV27_9EUKA</name>
<dbReference type="SMART" id="SM00220">
    <property type="entry name" value="S_TKc"/>
    <property type="match status" value="1"/>
</dbReference>
<dbReference type="SUPFAM" id="SSF56112">
    <property type="entry name" value="Protein kinase-like (PK-like)"/>
    <property type="match status" value="1"/>
</dbReference>
<keyword evidence="2" id="KW-0808">Transferase</keyword>
<evidence type="ECO:0000259" key="8">
    <source>
        <dbReference type="PROSITE" id="PS50011"/>
    </source>
</evidence>
<feature type="domain" description="Protein kinase" evidence="8">
    <location>
        <begin position="24"/>
        <end position="286"/>
    </location>
</feature>
<dbReference type="PROSITE" id="PS00107">
    <property type="entry name" value="PROTEIN_KINASE_ATP"/>
    <property type="match status" value="1"/>
</dbReference>
<dbReference type="PANTHER" id="PTHR24345">
    <property type="entry name" value="SERINE/THREONINE-PROTEIN KINASE PLK"/>
    <property type="match status" value="1"/>
</dbReference>
<evidence type="ECO:0000313" key="9">
    <source>
        <dbReference type="EMBL" id="KAK8853008.1"/>
    </source>
</evidence>
<sequence length="308" mass="35240">MSSSHIHLPPKIKYSRKNGTNDVFLIHERIGKGSYGVVHRVTHQNTNKTYAMKILSKKKYNNAGGQIYIQQMKNEINIQKSLKHPNIVCYKLSFASKSYQYIVLEYCPGNTISDYLKSSPEKRLSDIETRQILKDVINGLIYLRSQKVIHHDIKPDNFIVGSDGRIKISDFGISSVLKSQNHKNCMTCGTTAYMGPEMFLEDGLLGHGFEVDVWALGVSTFQMLTGRLPFEGPDKKSTEEKIKNCDYKFPHSVPVSPEAKDFIEKILQIDPEKRPSLYDLINHPFLKKLDVKRIKFYSPQKVRSSPKK</sequence>
<comment type="similarity">
    <text evidence="7">Belongs to the protein kinase superfamily.</text>
</comment>
<accession>A0ABR2HV27</accession>
<evidence type="ECO:0000256" key="4">
    <source>
        <dbReference type="ARBA" id="ARBA00022777"/>
    </source>
</evidence>
<keyword evidence="3 6" id="KW-0547">Nucleotide-binding</keyword>
<keyword evidence="4" id="KW-0418">Kinase</keyword>
<dbReference type="Gene3D" id="1.10.510.10">
    <property type="entry name" value="Transferase(Phosphotransferase) domain 1"/>
    <property type="match status" value="1"/>
</dbReference>
<dbReference type="PROSITE" id="PS00108">
    <property type="entry name" value="PROTEIN_KINASE_ST"/>
    <property type="match status" value="1"/>
</dbReference>
<evidence type="ECO:0000256" key="5">
    <source>
        <dbReference type="ARBA" id="ARBA00022840"/>
    </source>
</evidence>
<keyword evidence="10" id="KW-1185">Reference proteome</keyword>
<evidence type="ECO:0000256" key="1">
    <source>
        <dbReference type="ARBA" id="ARBA00022527"/>
    </source>
</evidence>
<dbReference type="PROSITE" id="PS50011">
    <property type="entry name" value="PROTEIN_KINASE_DOM"/>
    <property type="match status" value="1"/>
</dbReference>
<dbReference type="Proteomes" id="UP001470230">
    <property type="component" value="Unassembled WGS sequence"/>
</dbReference>
<dbReference type="Pfam" id="PF00069">
    <property type="entry name" value="Pkinase"/>
    <property type="match status" value="1"/>
</dbReference>